<dbReference type="SUPFAM" id="SSF48371">
    <property type="entry name" value="ARM repeat"/>
    <property type="match status" value="1"/>
</dbReference>
<dbReference type="GO" id="GO:0031369">
    <property type="term" value="F:translation initiation factor binding"/>
    <property type="evidence" value="ECO:0007669"/>
    <property type="project" value="TreeGrafter"/>
</dbReference>
<dbReference type="InterPro" id="IPR016024">
    <property type="entry name" value="ARM-type_fold"/>
</dbReference>
<reference evidence="4" key="1">
    <citation type="submission" date="2020-12" db="EMBL/GenBank/DDBJ databases">
        <title>Metabolic potential, ecology and presence of endohyphal bacteria is reflected in genomic diversity of Mucoromycotina.</title>
        <authorList>
            <person name="Muszewska A."/>
            <person name="Okrasinska A."/>
            <person name="Steczkiewicz K."/>
            <person name="Drgas O."/>
            <person name="Orlowska M."/>
            <person name="Perlinska-Lenart U."/>
            <person name="Aleksandrzak-Piekarczyk T."/>
            <person name="Szatraj K."/>
            <person name="Zielenkiewicz U."/>
            <person name="Pilsyk S."/>
            <person name="Malc E."/>
            <person name="Mieczkowski P."/>
            <person name="Kruszewska J.S."/>
            <person name="Biernat P."/>
            <person name="Pawlowska J."/>
        </authorList>
    </citation>
    <scope>NUCLEOTIDE SEQUENCE</scope>
    <source>
        <strain evidence="4">WA0000017839</strain>
    </source>
</reference>
<sequence length="597" mass="68854">MGTFPHYEGNPTLLFHLIDPAEMQYYLTDKSLAPLRKVPVCIAAAVYRISAGNCMPYTGTGNSDQPALPLNAYQRNESPWDSYRQRTKKLEDSSSSCSTLESTCSSRSDSPEPKHHHSGKKHQHRMLLREIRRLRGENEFLRSTVSVLKDDLRDSHLSRQNADIIHQRTFEEYDARYKSLEQDMVQKCDQVQLLKEQIEQLQLAACSHNSSDMKDDMTAGRTQQNDNAAYIKHKNTNNFGCFEFEEDDEGMACQPLAQESALPEVEIKMDELKTDDEDCLDYLQRRFHQTSDDEDVDDEEEEEEDVADLDLEPFEEAASSYIRQAIIAKLSSARVRLDFDDLIVKHEPSNDTIMAVLADAFVYWLYTQWTKCVDTMSSQKIFQNQIQPGIDFFWKSILQCYTVDEECQISLLHYIEDGVKSVGCPPLVNHFDRIIIFLYKYEVIEEDAVVDWHASPVNDEQSRNIRLVSKHFIEYIEEEDDSDEDDSDEEEDDDSIDFECDDSQHSNEDDGINFGFDDSEEEEDGEMHDSIEDLLSVKERNPCVCQFDYDDDTSQTPLSPHSHKSHPKHELPECSCDSTYTTQPATEKKKKSVRIAM</sequence>
<feature type="region of interest" description="Disordered" evidence="2">
    <location>
        <begin position="546"/>
        <end position="597"/>
    </location>
</feature>
<dbReference type="PANTHER" id="PTHR45887:SF1">
    <property type="entry name" value="TRANSLATION INITIATION FACTOR EIF-2B SUBUNIT EPSILON"/>
    <property type="match status" value="1"/>
</dbReference>
<dbReference type="Proteomes" id="UP000603453">
    <property type="component" value="Unassembled WGS sequence"/>
</dbReference>
<feature type="domain" description="W2" evidence="3">
    <location>
        <begin position="297"/>
        <end position="486"/>
    </location>
</feature>
<feature type="compositionally biased region" description="Acidic residues" evidence="2">
    <location>
        <begin position="477"/>
        <end position="501"/>
    </location>
</feature>
<keyword evidence="1" id="KW-0175">Coiled coil</keyword>
<organism evidence="4 5">
    <name type="scientific">Mucor saturninus</name>
    <dbReference type="NCBI Taxonomy" id="64648"/>
    <lineage>
        <taxon>Eukaryota</taxon>
        <taxon>Fungi</taxon>
        <taxon>Fungi incertae sedis</taxon>
        <taxon>Mucoromycota</taxon>
        <taxon>Mucoromycotina</taxon>
        <taxon>Mucoromycetes</taxon>
        <taxon>Mucorales</taxon>
        <taxon>Mucorineae</taxon>
        <taxon>Mucoraceae</taxon>
        <taxon>Mucor</taxon>
    </lineage>
</organism>
<feature type="region of interest" description="Disordered" evidence="2">
    <location>
        <begin position="76"/>
        <end position="125"/>
    </location>
</feature>
<evidence type="ECO:0000256" key="1">
    <source>
        <dbReference type="SAM" id="Coils"/>
    </source>
</evidence>
<dbReference type="AlphaFoldDB" id="A0A8H7RH23"/>
<dbReference type="SMART" id="SM00515">
    <property type="entry name" value="eIF5C"/>
    <property type="match status" value="1"/>
</dbReference>
<evidence type="ECO:0000313" key="5">
    <source>
        <dbReference type="Proteomes" id="UP000603453"/>
    </source>
</evidence>
<feature type="coiled-coil region" evidence="1">
    <location>
        <begin position="177"/>
        <end position="204"/>
    </location>
</feature>
<protein>
    <recommendedName>
        <fullName evidence="3">W2 domain-containing protein</fullName>
    </recommendedName>
</protein>
<dbReference type="EMBL" id="JAEPRD010000015">
    <property type="protein sequence ID" value="KAG2209518.1"/>
    <property type="molecule type" value="Genomic_DNA"/>
</dbReference>
<dbReference type="InterPro" id="IPR003307">
    <property type="entry name" value="W2_domain"/>
</dbReference>
<feature type="compositionally biased region" description="Acidic residues" evidence="2">
    <location>
        <begin position="517"/>
        <end position="526"/>
    </location>
</feature>
<proteinExistence type="predicted"/>
<feature type="compositionally biased region" description="Basic residues" evidence="2">
    <location>
        <begin position="588"/>
        <end position="597"/>
    </location>
</feature>
<accession>A0A8H7RH23</accession>
<dbReference type="GO" id="GO:0005851">
    <property type="term" value="C:eukaryotic translation initiation factor 2B complex"/>
    <property type="evidence" value="ECO:0007669"/>
    <property type="project" value="TreeGrafter"/>
</dbReference>
<dbReference type="OrthoDB" id="2290605at2759"/>
<evidence type="ECO:0000256" key="2">
    <source>
        <dbReference type="SAM" id="MobiDB-lite"/>
    </source>
</evidence>
<dbReference type="Pfam" id="PF02020">
    <property type="entry name" value="W2"/>
    <property type="match status" value="1"/>
</dbReference>
<feature type="compositionally biased region" description="Basic residues" evidence="2">
    <location>
        <begin position="114"/>
        <end position="125"/>
    </location>
</feature>
<dbReference type="Gene3D" id="1.25.40.180">
    <property type="match status" value="1"/>
</dbReference>
<dbReference type="PROSITE" id="PS51363">
    <property type="entry name" value="W2"/>
    <property type="match status" value="1"/>
</dbReference>
<evidence type="ECO:0000313" key="4">
    <source>
        <dbReference type="EMBL" id="KAG2209518.1"/>
    </source>
</evidence>
<dbReference type="PANTHER" id="PTHR45887">
    <property type="entry name" value="TRANSLATION INITIATION FACTOR EIF-2B SUBUNIT EPSILON"/>
    <property type="match status" value="1"/>
</dbReference>
<name>A0A8H7RH23_9FUNG</name>
<feature type="compositionally biased region" description="Low complexity" evidence="2">
    <location>
        <begin position="93"/>
        <end position="108"/>
    </location>
</feature>
<feature type="region of interest" description="Disordered" evidence="2">
    <location>
        <begin position="477"/>
        <end position="533"/>
    </location>
</feature>
<keyword evidence="5" id="KW-1185">Reference proteome</keyword>
<gene>
    <name evidence="4" type="ORF">INT47_008362</name>
</gene>
<dbReference type="GO" id="GO:0003743">
    <property type="term" value="F:translation initiation factor activity"/>
    <property type="evidence" value="ECO:0007669"/>
    <property type="project" value="TreeGrafter"/>
</dbReference>
<comment type="caution">
    <text evidence="4">The sequence shown here is derived from an EMBL/GenBank/DDBJ whole genome shotgun (WGS) entry which is preliminary data.</text>
</comment>
<dbReference type="GO" id="GO:0005085">
    <property type="term" value="F:guanyl-nucleotide exchange factor activity"/>
    <property type="evidence" value="ECO:0007669"/>
    <property type="project" value="TreeGrafter"/>
</dbReference>
<evidence type="ECO:0000259" key="3">
    <source>
        <dbReference type="PROSITE" id="PS51363"/>
    </source>
</evidence>
<feature type="compositionally biased region" description="Polar residues" evidence="2">
    <location>
        <begin position="576"/>
        <end position="585"/>
    </location>
</feature>
<dbReference type="InterPro" id="IPR051956">
    <property type="entry name" value="eIF2B_epsilon"/>
</dbReference>